<evidence type="ECO:0000313" key="3">
    <source>
        <dbReference type="EMBL" id="KAJ8973468.1"/>
    </source>
</evidence>
<gene>
    <name evidence="3" type="ORF">NQ317_013462</name>
</gene>
<dbReference type="SUPFAM" id="SSF51735">
    <property type="entry name" value="NAD(P)-binding Rossmann-fold domains"/>
    <property type="match status" value="1"/>
</dbReference>
<organism evidence="3 4">
    <name type="scientific">Molorchus minor</name>
    <dbReference type="NCBI Taxonomy" id="1323400"/>
    <lineage>
        <taxon>Eukaryota</taxon>
        <taxon>Metazoa</taxon>
        <taxon>Ecdysozoa</taxon>
        <taxon>Arthropoda</taxon>
        <taxon>Hexapoda</taxon>
        <taxon>Insecta</taxon>
        <taxon>Pterygota</taxon>
        <taxon>Neoptera</taxon>
        <taxon>Endopterygota</taxon>
        <taxon>Coleoptera</taxon>
        <taxon>Polyphaga</taxon>
        <taxon>Cucujiformia</taxon>
        <taxon>Chrysomeloidea</taxon>
        <taxon>Cerambycidae</taxon>
        <taxon>Lamiinae</taxon>
        <taxon>Monochamini</taxon>
        <taxon>Molorchus</taxon>
    </lineage>
</organism>
<sequence>MDINFNGKRALVTGATKGIGYDIATQLAKCGAQVIAVGRTKHLLDELTRKFPSIETVALDITDWEETEKVLGKIGHIDLLVNNAGMGWLKSMMEITEKDVDE</sequence>
<dbReference type="InterPro" id="IPR051737">
    <property type="entry name" value="L-xylulose/Carbonyl_redctase"/>
</dbReference>
<name>A0ABQ9J657_9CUCU</name>
<dbReference type="Proteomes" id="UP001162164">
    <property type="component" value="Unassembled WGS sequence"/>
</dbReference>
<protein>
    <submittedName>
        <fullName evidence="3">Uncharacterized protein</fullName>
    </submittedName>
</protein>
<proteinExistence type="inferred from homology"/>
<evidence type="ECO:0000256" key="2">
    <source>
        <dbReference type="ARBA" id="ARBA00022857"/>
    </source>
</evidence>
<keyword evidence="2" id="KW-0521">NADP</keyword>
<dbReference type="Gene3D" id="3.40.50.720">
    <property type="entry name" value="NAD(P)-binding Rossmann-like Domain"/>
    <property type="match status" value="1"/>
</dbReference>
<dbReference type="InterPro" id="IPR002347">
    <property type="entry name" value="SDR_fam"/>
</dbReference>
<reference evidence="3" key="1">
    <citation type="journal article" date="2023" name="Insect Mol. Biol.">
        <title>Genome sequencing provides insights into the evolution of gene families encoding plant cell wall-degrading enzymes in longhorned beetles.</title>
        <authorList>
            <person name="Shin N.R."/>
            <person name="Okamura Y."/>
            <person name="Kirsch R."/>
            <person name="Pauchet Y."/>
        </authorList>
    </citation>
    <scope>NUCLEOTIDE SEQUENCE</scope>
    <source>
        <strain evidence="3">MMC_N1</strain>
    </source>
</reference>
<evidence type="ECO:0000313" key="4">
    <source>
        <dbReference type="Proteomes" id="UP001162164"/>
    </source>
</evidence>
<dbReference type="PANTHER" id="PTHR44252:SF3">
    <property type="entry name" value="D-ERYTHRULOSE REDUCTASE-RELATED"/>
    <property type="match status" value="1"/>
</dbReference>
<accession>A0ABQ9J657</accession>
<dbReference type="PRINTS" id="PR00081">
    <property type="entry name" value="GDHRDH"/>
</dbReference>
<comment type="similarity">
    <text evidence="1">Belongs to the short-chain dehydrogenases/reductases (SDR) family.</text>
</comment>
<dbReference type="EMBL" id="JAPWTJ010001165">
    <property type="protein sequence ID" value="KAJ8973468.1"/>
    <property type="molecule type" value="Genomic_DNA"/>
</dbReference>
<comment type="caution">
    <text evidence="3">The sequence shown here is derived from an EMBL/GenBank/DDBJ whole genome shotgun (WGS) entry which is preliminary data.</text>
</comment>
<dbReference type="Pfam" id="PF00106">
    <property type="entry name" value="adh_short"/>
    <property type="match status" value="1"/>
</dbReference>
<evidence type="ECO:0000256" key="1">
    <source>
        <dbReference type="ARBA" id="ARBA00006484"/>
    </source>
</evidence>
<dbReference type="InterPro" id="IPR036291">
    <property type="entry name" value="NAD(P)-bd_dom_sf"/>
</dbReference>
<keyword evidence="4" id="KW-1185">Reference proteome</keyword>
<dbReference type="PANTHER" id="PTHR44252">
    <property type="entry name" value="D-ERYTHRULOSE REDUCTASE"/>
    <property type="match status" value="1"/>
</dbReference>